<reference evidence="1" key="1">
    <citation type="journal article" date="2023" name="Nat. Commun.">
        <title>Diploid and tetraploid genomes of Acorus and the evolution of monocots.</title>
        <authorList>
            <person name="Ma L."/>
            <person name="Liu K.W."/>
            <person name="Li Z."/>
            <person name="Hsiao Y.Y."/>
            <person name="Qi Y."/>
            <person name="Fu T."/>
            <person name="Tang G.D."/>
            <person name="Zhang D."/>
            <person name="Sun W.H."/>
            <person name="Liu D.K."/>
            <person name="Li Y."/>
            <person name="Chen G.Z."/>
            <person name="Liu X.D."/>
            <person name="Liao X.Y."/>
            <person name="Jiang Y.T."/>
            <person name="Yu X."/>
            <person name="Hao Y."/>
            <person name="Huang J."/>
            <person name="Zhao X.W."/>
            <person name="Ke S."/>
            <person name="Chen Y.Y."/>
            <person name="Wu W.L."/>
            <person name="Hsu J.L."/>
            <person name="Lin Y.F."/>
            <person name="Huang M.D."/>
            <person name="Li C.Y."/>
            <person name="Huang L."/>
            <person name="Wang Z.W."/>
            <person name="Zhao X."/>
            <person name="Zhong W.Y."/>
            <person name="Peng D.H."/>
            <person name="Ahmad S."/>
            <person name="Lan S."/>
            <person name="Zhang J.S."/>
            <person name="Tsai W.C."/>
            <person name="Van de Peer Y."/>
            <person name="Liu Z.J."/>
        </authorList>
    </citation>
    <scope>NUCLEOTIDE SEQUENCE</scope>
    <source>
        <strain evidence="1">CP</strain>
    </source>
</reference>
<dbReference type="PANTHER" id="PTHR12162:SF0">
    <property type="entry name" value="NIBRIN"/>
    <property type="match status" value="1"/>
</dbReference>
<dbReference type="PANTHER" id="PTHR12162">
    <property type="entry name" value="NIBRIN-RELATED"/>
    <property type="match status" value="1"/>
</dbReference>
<gene>
    <name evidence="1" type="ORF">QJS10_CPA01g00080</name>
</gene>
<dbReference type="GO" id="GO:0003684">
    <property type="term" value="F:damaged DNA binding"/>
    <property type="evidence" value="ECO:0007669"/>
    <property type="project" value="TreeGrafter"/>
</dbReference>
<dbReference type="GO" id="GO:0007095">
    <property type="term" value="P:mitotic G2 DNA damage checkpoint signaling"/>
    <property type="evidence" value="ECO:0007669"/>
    <property type="project" value="InterPro"/>
</dbReference>
<keyword evidence="2" id="KW-1185">Reference proteome</keyword>
<reference evidence="1" key="2">
    <citation type="submission" date="2023-06" db="EMBL/GenBank/DDBJ databases">
        <authorList>
            <person name="Ma L."/>
            <person name="Liu K.-W."/>
            <person name="Li Z."/>
            <person name="Hsiao Y.-Y."/>
            <person name="Qi Y."/>
            <person name="Fu T."/>
            <person name="Tang G."/>
            <person name="Zhang D."/>
            <person name="Sun W.-H."/>
            <person name="Liu D.-K."/>
            <person name="Li Y."/>
            <person name="Chen G.-Z."/>
            <person name="Liu X.-D."/>
            <person name="Liao X.-Y."/>
            <person name="Jiang Y.-T."/>
            <person name="Yu X."/>
            <person name="Hao Y."/>
            <person name="Huang J."/>
            <person name="Zhao X.-W."/>
            <person name="Ke S."/>
            <person name="Chen Y.-Y."/>
            <person name="Wu W.-L."/>
            <person name="Hsu J.-L."/>
            <person name="Lin Y.-F."/>
            <person name="Huang M.-D."/>
            <person name="Li C.-Y."/>
            <person name="Huang L."/>
            <person name="Wang Z.-W."/>
            <person name="Zhao X."/>
            <person name="Zhong W.-Y."/>
            <person name="Peng D.-H."/>
            <person name="Ahmad S."/>
            <person name="Lan S."/>
            <person name="Zhang J.-S."/>
            <person name="Tsai W.-C."/>
            <person name="Van De Peer Y."/>
            <person name="Liu Z.-J."/>
        </authorList>
    </citation>
    <scope>NUCLEOTIDE SEQUENCE</scope>
    <source>
        <strain evidence="1">CP</strain>
        <tissue evidence="1">Leaves</tissue>
    </source>
</reference>
<dbReference type="Gene3D" id="2.60.200.20">
    <property type="match status" value="1"/>
</dbReference>
<sequence length="399" mass="44357">MTSQDPSQDASASFPSDVRIRDLSKFGTFINKKTKAVLSGPNKEETLKNGDLVSFGTGNAIFSSVVIAGKNLNVKFSISSRICPNLEIGRKAVKIVEPRAREKCLERYTFVLGLSQSYIFGDGIQALLEVAGAKVLAPDEISSDNQTLADGTDKTFVLVISTRSVDYFKCFNHLNFLSRVQDTELIAAVLSGHMEQTIIKSPPIVVSSSYSTDGTIVADSDVEVDTAISVHNVVTVKTENSIKYENKEELHHETSSIVEEQKIISSFKTENGVIQRRDKDRDSEALEHQNPDIIYSQDLIVRSTDLPTPIASTLNNGVVNFKRFKKRETVSGNGFGNLIPFSKDPYKENDADSEEVSRYVREEKKRKKMEAIAEDLFNNEQGKRRGRAQSSVYALLTRR</sequence>
<evidence type="ECO:0008006" key="3">
    <source>
        <dbReference type="Google" id="ProtNLM"/>
    </source>
</evidence>
<protein>
    <recommendedName>
        <fullName evidence="3">Nibrin</fullName>
    </recommendedName>
</protein>
<dbReference type="AlphaFoldDB" id="A0AAV9FIP4"/>
<comment type="caution">
    <text evidence="1">The sequence shown here is derived from an EMBL/GenBank/DDBJ whole genome shotgun (WGS) entry which is preliminary data.</text>
</comment>
<evidence type="ECO:0000313" key="1">
    <source>
        <dbReference type="EMBL" id="KAK1325064.1"/>
    </source>
</evidence>
<evidence type="ECO:0000313" key="2">
    <source>
        <dbReference type="Proteomes" id="UP001180020"/>
    </source>
</evidence>
<dbReference type="InterPro" id="IPR008984">
    <property type="entry name" value="SMAD_FHA_dom_sf"/>
</dbReference>
<organism evidence="1 2">
    <name type="scientific">Acorus calamus</name>
    <name type="common">Sweet flag</name>
    <dbReference type="NCBI Taxonomy" id="4465"/>
    <lineage>
        <taxon>Eukaryota</taxon>
        <taxon>Viridiplantae</taxon>
        <taxon>Streptophyta</taxon>
        <taxon>Embryophyta</taxon>
        <taxon>Tracheophyta</taxon>
        <taxon>Spermatophyta</taxon>
        <taxon>Magnoliopsida</taxon>
        <taxon>Liliopsida</taxon>
        <taxon>Acoraceae</taxon>
        <taxon>Acorus</taxon>
    </lineage>
</organism>
<dbReference type="Proteomes" id="UP001180020">
    <property type="component" value="Unassembled WGS sequence"/>
</dbReference>
<dbReference type="GO" id="GO:0000724">
    <property type="term" value="P:double-strand break repair via homologous recombination"/>
    <property type="evidence" value="ECO:0007669"/>
    <property type="project" value="TreeGrafter"/>
</dbReference>
<accession>A0AAV9FIP4</accession>
<dbReference type="GO" id="GO:0030870">
    <property type="term" value="C:Mre11 complex"/>
    <property type="evidence" value="ECO:0007669"/>
    <property type="project" value="InterPro"/>
</dbReference>
<dbReference type="SUPFAM" id="SSF49879">
    <property type="entry name" value="SMAD/FHA domain"/>
    <property type="match status" value="1"/>
</dbReference>
<name>A0AAV9FIP4_ACOCL</name>
<proteinExistence type="predicted"/>
<dbReference type="EMBL" id="JAUJYO010000001">
    <property type="protein sequence ID" value="KAK1325064.1"/>
    <property type="molecule type" value="Genomic_DNA"/>
</dbReference>
<dbReference type="InterPro" id="IPR040227">
    <property type="entry name" value="Nibrin-rel"/>
</dbReference>